<comment type="subcellular location">
    <subcellularLocation>
        <location evidence="1 11">Nucleus</location>
    </subcellularLocation>
</comment>
<comment type="similarity">
    <text evidence="2 11">Belongs to the TFB4 family.</text>
</comment>
<evidence type="ECO:0000256" key="4">
    <source>
        <dbReference type="ARBA" id="ARBA00022763"/>
    </source>
</evidence>
<keyword evidence="3 11" id="KW-0479">Metal-binding</keyword>
<evidence type="ECO:0000256" key="3">
    <source>
        <dbReference type="ARBA" id="ARBA00022723"/>
    </source>
</evidence>
<evidence type="ECO:0000256" key="1">
    <source>
        <dbReference type="ARBA" id="ARBA00004123"/>
    </source>
</evidence>
<evidence type="ECO:0000256" key="6">
    <source>
        <dbReference type="ARBA" id="ARBA00022833"/>
    </source>
</evidence>
<evidence type="ECO:0000313" key="13">
    <source>
        <dbReference type="RefSeq" id="XP_065665005.1"/>
    </source>
</evidence>
<dbReference type="PANTHER" id="PTHR12831:SF0">
    <property type="entry name" value="GENERAL TRANSCRIPTION FACTOR IIH SUBUNIT 3"/>
    <property type="match status" value="1"/>
</dbReference>
<dbReference type="InterPro" id="IPR004600">
    <property type="entry name" value="TFIIH_Tfb4/GTF2H3"/>
</dbReference>
<keyword evidence="8 11" id="KW-0804">Transcription</keyword>
<dbReference type="Proteomes" id="UP001652625">
    <property type="component" value="Chromosome 11"/>
</dbReference>
<keyword evidence="7 11" id="KW-0805">Transcription regulation</keyword>
<evidence type="ECO:0000256" key="5">
    <source>
        <dbReference type="ARBA" id="ARBA00022771"/>
    </source>
</evidence>
<evidence type="ECO:0000313" key="12">
    <source>
        <dbReference type="Proteomes" id="UP001652625"/>
    </source>
</evidence>
<organism evidence="12 13">
    <name type="scientific">Hydra vulgaris</name>
    <name type="common">Hydra</name>
    <name type="synonym">Hydra attenuata</name>
    <dbReference type="NCBI Taxonomy" id="6087"/>
    <lineage>
        <taxon>Eukaryota</taxon>
        <taxon>Metazoa</taxon>
        <taxon>Cnidaria</taxon>
        <taxon>Hydrozoa</taxon>
        <taxon>Hydroidolina</taxon>
        <taxon>Anthoathecata</taxon>
        <taxon>Aplanulata</taxon>
        <taxon>Hydridae</taxon>
        <taxon>Hydra</taxon>
    </lineage>
</organism>
<dbReference type="PANTHER" id="PTHR12831">
    <property type="entry name" value="TRANSCRIPTION INITIATION FACTOR IIH TFIIH , POLYPEPTIDE 3-RELATED"/>
    <property type="match status" value="1"/>
</dbReference>
<reference evidence="13" key="1">
    <citation type="submission" date="2025-08" db="UniProtKB">
        <authorList>
            <consortium name="RefSeq"/>
        </authorList>
    </citation>
    <scope>IDENTIFICATION</scope>
</reference>
<evidence type="ECO:0000256" key="7">
    <source>
        <dbReference type="ARBA" id="ARBA00023015"/>
    </source>
</evidence>
<proteinExistence type="inferred from homology"/>
<dbReference type="GeneID" id="136086683"/>
<keyword evidence="12" id="KW-1185">Reference proteome</keyword>
<dbReference type="Gene3D" id="3.40.50.410">
    <property type="entry name" value="von Willebrand factor, type A domain"/>
    <property type="match status" value="1"/>
</dbReference>
<dbReference type="InterPro" id="IPR036465">
    <property type="entry name" value="vWFA_dom_sf"/>
</dbReference>
<keyword evidence="4 11" id="KW-0227">DNA damage</keyword>
<evidence type="ECO:0000256" key="9">
    <source>
        <dbReference type="ARBA" id="ARBA00023204"/>
    </source>
</evidence>
<keyword evidence="9 11" id="KW-0234">DNA repair</keyword>
<protein>
    <recommendedName>
        <fullName evidence="11">General transcription factor IIH subunit 3</fullName>
    </recommendedName>
    <alternativeName>
        <fullName evidence="11">General transcription factor IIH polypeptide 3</fullName>
    </alternativeName>
</protein>
<dbReference type="Pfam" id="PF03850">
    <property type="entry name" value="Tfb4"/>
    <property type="match status" value="1"/>
</dbReference>
<evidence type="ECO:0000256" key="10">
    <source>
        <dbReference type="ARBA" id="ARBA00023242"/>
    </source>
</evidence>
<keyword evidence="6 11" id="KW-0862">Zinc</keyword>
<comment type="subunit">
    <text evidence="11">Part of a TFIID-containing RNA polymerase II pre-initiation complex that is composed of TBP and at least GTF2A1, GTF2A2, GTF2E1, GTF2E2, GTF2F1, GTF2H2, GTF2H3, GTF2H4, GTF2H5, GTF2B, TCEA1, ERCC2, ERCC3, TAF1, TAF2, TAF3, TAF4, TAF5, TAF6, TAF7, TAF8, TAF9, TAF10, TAF11, TAF12 and TAF13. Component of the 7-subunit TFIIH core complex composed of XPB/ERCC3, XPD/ERCC2, GTF2H1, GTF2H2, GTF2H3, GTF2H4 and GTF2H5, which is active in NER. The core complex associates with the 3-subunit CDK-activating kinase (CAK) module composed of CCNH/cyclin H, CDK7 and MNAT1 to form the 10-subunit holoenzyme (holo-TFIIH) active in transcription. Interacts with RARA; the interaction requires prior phosphorylation of RARA on 'Ser-369' which then enhances interaction of RARA with CDK7.</text>
</comment>
<keyword evidence="5 11" id="KW-0863">Zinc-finger</keyword>
<evidence type="ECO:0000256" key="8">
    <source>
        <dbReference type="ARBA" id="ARBA00023163"/>
    </source>
</evidence>
<keyword evidence="10 11" id="KW-0539">Nucleus</keyword>
<gene>
    <name evidence="13" type="primary">LOC136086683</name>
</gene>
<dbReference type="SUPFAM" id="SSF53300">
    <property type="entry name" value="vWA-like"/>
    <property type="match status" value="1"/>
</dbReference>
<dbReference type="RefSeq" id="XP_065665005.1">
    <property type="nucleotide sequence ID" value="XM_065808933.1"/>
</dbReference>
<evidence type="ECO:0000256" key="2">
    <source>
        <dbReference type="ARBA" id="ARBA00005273"/>
    </source>
</evidence>
<accession>A0ABM4CSW5</accession>
<name>A0ABM4CSW5_HYDVU</name>
<comment type="function">
    <text evidence="11">Component of the general transcription and DNA repair factor IIH (TFIIH) core complex, which is involved in general and transcription-coupled nucleotide excision repair (NER) of damaged DNA and, when complexed to CAK, in RNA transcription by RNA polymerase II. In NER, TFIIH acts by opening DNA around the lesion to allow the excision of the damaged oligonucleotide and its replacement by a new DNA fragment. In transcription, TFIIH has an essential role in transcription initiation. When the pre-initiation complex (PIC) has been established, TFIIH is required for promoter opening and promoter escape. Phosphorylation of the C-terminal tail (CTD) of the largest subunit of RNA polymerase II by the kinase module CAK controls the initiation of transcription.</text>
</comment>
<sequence length="291" mass="32693">MLENINDNLLVIIFDINAAWWASQFQNNNDVFQKCIDSVLVFCNSYLMLNHTNKLALVVCNSEQACFLYPNSSKSISGVSIETSQKDGKYELFSEINETLQSEFKRLFAESVSNMTNRPSLLAGALTKALCYIHSHDRTANGRRINARILIIKGSSDSSSQYMTVMNCIFAASKKNIVIDCCALHNNSGFMQQASDITGGVYFFIDDFSGMLEYLLWVFLPDPGLREKLNLPTSSQIDYRAACFCHKQLVDVGFVCSVCLSIYCQFMPKCATCQTRFKLPSLPLNAKSKKK</sequence>
<evidence type="ECO:0000256" key="11">
    <source>
        <dbReference type="RuleBase" id="RU368090"/>
    </source>
</evidence>